<keyword evidence="6" id="KW-0813">Transport</keyword>
<keyword evidence="5 7" id="KW-0472">Membrane</keyword>
<keyword evidence="2" id="KW-1003">Cell membrane</keyword>
<evidence type="ECO:0000256" key="5">
    <source>
        <dbReference type="ARBA" id="ARBA00023136"/>
    </source>
</evidence>
<dbReference type="Proteomes" id="UP001501671">
    <property type="component" value="Unassembled WGS sequence"/>
</dbReference>
<keyword evidence="6" id="KW-0653">Protein transport</keyword>
<feature type="transmembrane region" description="Helical" evidence="7">
    <location>
        <begin position="150"/>
        <end position="171"/>
    </location>
</feature>
<evidence type="ECO:0000256" key="2">
    <source>
        <dbReference type="ARBA" id="ARBA00022475"/>
    </source>
</evidence>
<keyword evidence="4 7" id="KW-1133">Transmembrane helix</keyword>
<dbReference type="RefSeq" id="WP_345251483.1">
    <property type="nucleotide sequence ID" value="NZ_BAABFO010000022.1"/>
</dbReference>
<keyword evidence="10" id="KW-1185">Reference proteome</keyword>
<name>A0ABP8HIJ8_9BURK</name>
<evidence type="ECO:0000256" key="7">
    <source>
        <dbReference type="SAM" id="Phobius"/>
    </source>
</evidence>
<protein>
    <submittedName>
        <fullName evidence="9">MotA/TolQ/ExbB proton channel family protein</fullName>
    </submittedName>
</protein>
<dbReference type="EMBL" id="BAABFO010000022">
    <property type="protein sequence ID" value="GAA4339690.1"/>
    <property type="molecule type" value="Genomic_DNA"/>
</dbReference>
<evidence type="ECO:0000256" key="1">
    <source>
        <dbReference type="ARBA" id="ARBA00004651"/>
    </source>
</evidence>
<accession>A0ABP8HIJ8</accession>
<dbReference type="Pfam" id="PF01618">
    <property type="entry name" value="MotA_ExbB"/>
    <property type="match status" value="1"/>
</dbReference>
<feature type="transmembrane region" description="Helical" evidence="7">
    <location>
        <begin position="107"/>
        <end position="130"/>
    </location>
</feature>
<dbReference type="PANTHER" id="PTHR30625:SF11">
    <property type="entry name" value="MOTA_TOLQ_EXBB PROTON CHANNEL DOMAIN-CONTAINING PROTEIN"/>
    <property type="match status" value="1"/>
</dbReference>
<comment type="caution">
    <text evidence="9">The sequence shown here is derived from an EMBL/GenBank/DDBJ whole genome shotgun (WGS) entry which is preliminary data.</text>
</comment>
<sequence>MFEIVRAAGWPIWPLLATSVVAVALIVERLLALRGSRVAPPRLLDDVLALVQQRRAGAEALERLERSSPLGRLLAAGLRQRGRPRALAREALEQAGQAVAHELSRRVGAIGTIAAIAPLMGLFGTVIGMIDIFGAYSPAADDPARLAHGISVALYNTGFGILIAIPAMIFYRALRARVDDLLLELEQAAARLLDALPLREAAQA</sequence>
<evidence type="ECO:0000256" key="4">
    <source>
        <dbReference type="ARBA" id="ARBA00022989"/>
    </source>
</evidence>
<evidence type="ECO:0000256" key="3">
    <source>
        <dbReference type="ARBA" id="ARBA00022692"/>
    </source>
</evidence>
<evidence type="ECO:0000313" key="10">
    <source>
        <dbReference type="Proteomes" id="UP001501671"/>
    </source>
</evidence>
<proteinExistence type="inferred from homology"/>
<comment type="similarity">
    <text evidence="6">Belongs to the exbB/tolQ family.</text>
</comment>
<feature type="transmembrane region" description="Helical" evidence="7">
    <location>
        <begin position="12"/>
        <end position="32"/>
    </location>
</feature>
<gene>
    <name evidence="9" type="ORF">GCM10023144_38230</name>
</gene>
<evidence type="ECO:0000259" key="8">
    <source>
        <dbReference type="Pfam" id="PF01618"/>
    </source>
</evidence>
<evidence type="ECO:0000256" key="6">
    <source>
        <dbReference type="RuleBase" id="RU004057"/>
    </source>
</evidence>
<dbReference type="InterPro" id="IPR002898">
    <property type="entry name" value="MotA_ExbB_proton_chnl"/>
</dbReference>
<evidence type="ECO:0000313" key="9">
    <source>
        <dbReference type="EMBL" id="GAA4339690.1"/>
    </source>
</evidence>
<organism evidence="9 10">
    <name type="scientific">Pigmentiphaga soli</name>
    <dbReference type="NCBI Taxonomy" id="1007095"/>
    <lineage>
        <taxon>Bacteria</taxon>
        <taxon>Pseudomonadati</taxon>
        <taxon>Pseudomonadota</taxon>
        <taxon>Betaproteobacteria</taxon>
        <taxon>Burkholderiales</taxon>
        <taxon>Alcaligenaceae</taxon>
        <taxon>Pigmentiphaga</taxon>
    </lineage>
</organism>
<dbReference type="PANTHER" id="PTHR30625">
    <property type="entry name" value="PROTEIN TOLQ"/>
    <property type="match status" value="1"/>
</dbReference>
<reference evidence="10" key="1">
    <citation type="journal article" date="2019" name="Int. J. Syst. Evol. Microbiol.">
        <title>The Global Catalogue of Microorganisms (GCM) 10K type strain sequencing project: providing services to taxonomists for standard genome sequencing and annotation.</title>
        <authorList>
            <consortium name="The Broad Institute Genomics Platform"/>
            <consortium name="The Broad Institute Genome Sequencing Center for Infectious Disease"/>
            <person name="Wu L."/>
            <person name="Ma J."/>
        </authorList>
    </citation>
    <scope>NUCLEOTIDE SEQUENCE [LARGE SCALE GENOMIC DNA]</scope>
    <source>
        <strain evidence="10">JCM 17666</strain>
    </source>
</reference>
<keyword evidence="3 7" id="KW-0812">Transmembrane</keyword>
<comment type="subcellular location">
    <subcellularLocation>
        <location evidence="1">Cell membrane</location>
        <topology evidence="1">Multi-pass membrane protein</topology>
    </subcellularLocation>
    <subcellularLocation>
        <location evidence="6">Membrane</location>
        <topology evidence="6">Multi-pass membrane protein</topology>
    </subcellularLocation>
</comment>
<feature type="domain" description="MotA/TolQ/ExbB proton channel" evidence="8">
    <location>
        <begin position="67"/>
        <end position="186"/>
    </location>
</feature>
<dbReference type="InterPro" id="IPR050790">
    <property type="entry name" value="ExbB/TolQ_transport"/>
</dbReference>